<keyword evidence="5 9" id="KW-1133">Transmembrane helix</keyword>
<dbReference type="RefSeq" id="WP_115240070.1">
    <property type="nucleotide sequence ID" value="NZ_CACRTM010000006.1"/>
</dbReference>
<dbReference type="EMBL" id="CACRTM010000006">
    <property type="protein sequence ID" value="VYT59018.1"/>
    <property type="molecule type" value="Genomic_DNA"/>
</dbReference>
<feature type="transmembrane region" description="Helical" evidence="9">
    <location>
        <begin position="12"/>
        <end position="32"/>
    </location>
</feature>
<evidence type="ECO:0000256" key="6">
    <source>
        <dbReference type="ARBA" id="ARBA00023136"/>
    </source>
</evidence>
<evidence type="ECO:0000256" key="3">
    <source>
        <dbReference type="ARBA" id="ARBA00022519"/>
    </source>
</evidence>
<keyword evidence="6 9" id="KW-0472">Membrane</keyword>
<gene>
    <name evidence="10" type="primary">cbrB_2</name>
    <name evidence="10" type="ORF">KOLFYP65_02287</name>
</gene>
<evidence type="ECO:0000256" key="9">
    <source>
        <dbReference type="SAM" id="Phobius"/>
    </source>
</evidence>
<proteinExistence type="inferred from homology"/>
<evidence type="ECO:0000256" key="5">
    <source>
        <dbReference type="ARBA" id="ARBA00022989"/>
    </source>
</evidence>
<dbReference type="AlphaFoldDB" id="A0A6N2Y0L4"/>
<evidence type="ECO:0000256" key="8">
    <source>
        <dbReference type="ARBA" id="ARBA00093791"/>
    </source>
</evidence>
<evidence type="ECO:0000256" key="2">
    <source>
        <dbReference type="ARBA" id="ARBA00022475"/>
    </source>
</evidence>
<organism evidence="10">
    <name type="scientific">Klebsiella oxytoca</name>
    <dbReference type="NCBI Taxonomy" id="571"/>
    <lineage>
        <taxon>Bacteria</taxon>
        <taxon>Pseudomonadati</taxon>
        <taxon>Pseudomonadota</taxon>
        <taxon>Gammaproteobacteria</taxon>
        <taxon>Enterobacterales</taxon>
        <taxon>Enterobacteriaceae</taxon>
        <taxon>Klebsiella/Raoultella group</taxon>
        <taxon>Klebsiella</taxon>
    </lineage>
</organism>
<evidence type="ECO:0000256" key="1">
    <source>
        <dbReference type="ARBA" id="ARBA00004429"/>
    </source>
</evidence>
<keyword evidence="3" id="KW-0997">Cell inner membrane</keyword>
<protein>
    <recommendedName>
        <fullName evidence="8">Inner membrane protein CbrB</fullName>
    </recommendedName>
</protein>
<reference evidence="10" key="1">
    <citation type="submission" date="2019-11" db="EMBL/GenBank/DDBJ databases">
        <authorList>
            <person name="Feng L."/>
        </authorList>
    </citation>
    <scope>NUCLEOTIDE SEQUENCE</scope>
    <source>
        <strain evidence="10">KOxytocaLFYP65</strain>
    </source>
</reference>
<name>A0A6N2Y0L4_KLEOX</name>
<accession>A0A6N2Y0L4</accession>
<evidence type="ECO:0000313" key="10">
    <source>
        <dbReference type="EMBL" id="VYT59018.1"/>
    </source>
</evidence>
<dbReference type="InterPro" id="IPR058975">
    <property type="entry name" value="CbrB"/>
</dbReference>
<evidence type="ECO:0000256" key="4">
    <source>
        <dbReference type="ARBA" id="ARBA00022692"/>
    </source>
</evidence>
<keyword evidence="4 9" id="KW-0812">Transmembrane</keyword>
<evidence type="ECO:0000256" key="7">
    <source>
        <dbReference type="ARBA" id="ARBA00093772"/>
    </source>
</evidence>
<feature type="transmembrane region" description="Helical" evidence="9">
    <location>
        <begin position="121"/>
        <end position="144"/>
    </location>
</feature>
<comment type="subcellular location">
    <subcellularLocation>
        <location evidence="1">Cell inner membrane</location>
        <topology evidence="1">Multi-pass membrane protein</topology>
    </subcellularLocation>
</comment>
<sequence>MTTTRRTLGHACWYAFIGPYIGLLWAIVAIVIQSRRSVGSFFEFVFSELPYFLIVPWAAGAIPALLTGIAVAFLPTGIHAIHYRRILASATIGLAICAAIPLTGVLLFSDTDLTTFILRGHGFRVIAGSGLFSGLIMGWLIAYLPGREQRKTPNE</sequence>
<comment type="similarity">
    <text evidence="7">Belongs to the CbrB family.</text>
</comment>
<feature type="transmembrane region" description="Helical" evidence="9">
    <location>
        <begin position="86"/>
        <end position="109"/>
    </location>
</feature>
<feature type="transmembrane region" description="Helical" evidence="9">
    <location>
        <begin position="52"/>
        <end position="74"/>
    </location>
</feature>
<dbReference type="Pfam" id="PF26516">
    <property type="entry name" value="CBRB"/>
    <property type="match status" value="1"/>
</dbReference>
<keyword evidence="2" id="KW-1003">Cell membrane</keyword>